<dbReference type="PRINTS" id="PR00887">
    <property type="entry name" value="SSRCOGNITION"/>
</dbReference>
<evidence type="ECO:0000256" key="1">
    <source>
        <dbReference type="ARBA" id="ARBA00010060"/>
    </source>
</evidence>
<dbReference type="VEuPathDB" id="MicrosporidiaDB:EDEG_00102"/>
<dbReference type="Gene3D" id="2.30.29.30">
    <property type="entry name" value="Pleckstrin-homology domain (PH domain)/Phosphotyrosine-binding domain (PTB)"/>
    <property type="match status" value="2"/>
</dbReference>
<dbReference type="FunFam" id="2.30.29.150:FF:000001">
    <property type="entry name" value="Fact complex subunit ssrp1"/>
    <property type="match status" value="1"/>
</dbReference>
<dbReference type="GO" id="GO:0006260">
    <property type="term" value="P:DNA replication"/>
    <property type="evidence" value="ECO:0007669"/>
    <property type="project" value="UniProtKB-KW"/>
</dbReference>
<keyword evidence="2 9" id="KW-0158">Chromosome</keyword>
<dbReference type="GO" id="GO:0003677">
    <property type="term" value="F:DNA binding"/>
    <property type="evidence" value="ECO:0007669"/>
    <property type="project" value="InterPro"/>
</dbReference>
<feature type="domain" description="Histone chaperone RTT106/FACT complex subunit SPT16-like middle" evidence="11">
    <location>
        <begin position="326"/>
        <end position="417"/>
    </location>
</feature>
<evidence type="ECO:0000313" key="13">
    <source>
        <dbReference type="Proteomes" id="UP000003163"/>
    </source>
</evidence>
<evidence type="ECO:0000256" key="2">
    <source>
        <dbReference type="ARBA" id="ARBA00022454"/>
    </source>
</evidence>
<keyword evidence="5 9" id="KW-0805">Transcription regulation</keyword>
<dbReference type="Pfam" id="PF21103">
    <property type="entry name" value="PH1_SSRP1-like"/>
    <property type="match status" value="1"/>
</dbReference>
<dbReference type="SUPFAM" id="SSF50729">
    <property type="entry name" value="PH domain-like"/>
    <property type="match status" value="1"/>
</dbReference>
<keyword evidence="6 9" id="KW-0804">Transcription</keyword>
<reference evidence="13" key="2">
    <citation type="submission" date="2015-07" db="EMBL/GenBank/DDBJ databases">
        <title>Contrasting host-pathogen interactions and genome evolution in two generalist and specialist microsporidian pathogens of mosquitoes.</title>
        <authorList>
            <consortium name="The Broad Institute Genomics Platform"/>
            <consortium name="The Broad Institute Genome Sequencing Center for Infectious Disease"/>
            <person name="Cuomo C.A."/>
            <person name="Sanscrainte N.D."/>
            <person name="Goldberg J.M."/>
            <person name="Heiman D."/>
            <person name="Young S."/>
            <person name="Zeng Q."/>
            <person name="Becnel J.J."/>
            <person name="Birren B.W."/>
        </authorList>
    </citation>
    <scope>NUCLEOTIDE SEQUENCE [LARGE SCALE GENOMIC DNA]</scope>
    <source>
        <strain evidence="13">USNM 41457</strain>
    </source>
</reference>
<dbReference type="InterPro" id="IPR000969">
    <property type="entry name" value="SSRP1/POB3"/>
</dbReference>
<comment type="function">
    <text evidence="9">Component of the FACT complex, a general chromatin factor that acts to reorganize nucleosomes. The FACT complex is involved in multiple processes that require DNA as a template such as mRNA elongation, DNA replication and DNA repair. During transcription elongation the FACT complex acts as a histone chaperone that both destabilizes and restores nucleosomal structure. It facilitates the passage of RNA polymerase II and transcription by promoting the dissociation of one histone H2A-H2B dimer from the nucleosome, then subsequently promotes the reestablishment of the nucleosome following the passage of RNA polymerase II.</text>
</comment>
<evidence type="ECO:0000256" key="8">
    <source>
        <dbReference type="ARBA" id="ARBA00023242"/>
    </source>
</evidence>
<dbReference type="STRING" id="1003232.J9DUA9"/>
<proteinExistence type="inferred from homology"/>
<evidence type="ECO:0000256" key="4">
    <source>
        <dbReference type="ARBA" id="ARBA00022763"/>
    </source>
</evidence>
<sequence length="455" mass="52766">MNEPMDIIEVEDAYLSDQDEVILRMAAEGIAMKTKKTSQVTTIKREEIREIELFRSTQKFNMRIQTTKNTFFNINNIPDSLVENIKDFIFKHYSITAYVKDLEFEAINQGRLGISGDFLEFKNKEKLIFDIFLQEIKNVHSMKNELTLSFAEKNNSVIEVKFINENPNLIDEIKERLQKSGGLNEEIVTFETLQSVVPRGKNDYIFYTNLFKMVGSTYEHKVLYSSIKNVFMLEKDLNEVFAAIHIDPPIRQGQTRYNFVVLIFNKEELEDFSLKLTEENKLKYPQLKETYSGPVYETFIDVLCHVVSPKTNIIRSTEFRTLSTNKGSLKCSLKAFDGHLYPLENCLLFLPKAIYMPLKEIILVEFSRINVSSFAAKTFDMKVTTVDKSYMFNTIAKEDFGPLEQYFGSKKVKVTSEVVDEGIEDFEGEDEDEDGSEYEDDEDEEEGDEDDYTSE</sequence>
<keyword evidence="3 9" id="KW-0235">DNA replication</keyword>
<evidence type="ECO:0000256" key="5">
    <source>
        <dbReference type="ARBA" id="ARBA00023015"/>
    </source>
</evidence>
<dbReference type="InterPro" id="IPR048993">
    <property type="entry name" value="SSRP1-like_PH1"/>
</dbReference>
<dbReference type="Gene3D" id="2.30.29.220">
    <property type="entry name" value="Structure-specific recognition protein (SSRP1)"/>
    <property type="match status" value="1"/>
</dbReference>
<keyword evidence="8 9" id="KW-0539">Nucleus</keyword>
<feature type="region of interest" description="Disordered" evidence="10">
    <location>
        <begin position="421"/>
        <end position="455"/>
    </location>
</feature>
<accession>J9DUA9</accession>
<evidence type="ECO:0000313" key="12">
    <source>
        <dbReference type="EMBL" id="EJW04882.1"/>
    </source>
</evidence>
<comment type="subcellular location">
    <subcellularLocation>
        <location evidence="9">Nucleus</location>
    </subcellularLocation>
    <subcellularLocation>
        <location evidence="9">Chromosome</location>
    </subcellularLocation>
</comment>
<dbReference type="OMA" id="QVVTKIF"/>
<protein>
    <recommendedName>
        <fullName evidence="9">FACT complex subunit POB3</fullName>
    </recommendedName>
</protein>
<organism evidence="12 13">
    <name type="scientific">Edhazardia aedis (strain USNM 41457)</name>
    <name type="common">Microsporidian parasite</name>
    <dbReference type="NCBI Taxonomy" id="1003232"/>
    <lineage>
        <taxon>Eukaryota</taxon>
        <taxon>Fungi</taxon>
        <taxon>Fungi incertae sedis</taxon>
        <taxon>Microsporidia</taxon>
        <taxon>Edhazardia</taxon>
    </lineage>
</organism>
<dbReference type="GO" id="GO:0035101">
    <property type="term" value="C:FACT complex"/>
    <property type="evidence" value="ECO:0007669"/>
    <property type="project" value="TreeGrafter"/>
</dbReference>
<dbReference type="EMBL" id="AFBI03000001">
    <property type="protein sequence ID" value="EJW04882.1"/>
    <property type="molecule type" value="Genomic_DNA"/>
</dbReference>
<dbReference type="InterPro" id="IPR013719">
    <property type="entry name" value="RTT106/SPT16-like_middle_dom"/>
</dbReference>
<gene>
    <name evidence="12" type="ORF">EDEG_00102</name>
</gene>
<dbReference type="GO" id="GO:0031491">
    <property type="term" value="F:nucleosome binding"/>
    <property type="evidence" value="ECO:0007669"/>
    <property type="project" value="TreeGrafter"/>
</dbReference>
<dbReference type="InterPro" id="IPR035417">
    <property type="entry name" value="SSRP1/POB3_N"/>
</dbReference>
<evidence type="ECO:0000256" key="7">
    <source>
        <dbReference type="ARBA" id="ARBA00023204"/>
    </source>
</evidence>
<dbReference type="InterPro" id="IPR038167">
    <property type="entry name" value="SSRP1_sf"/>
</dbReference>
<keyword evidence="13" id="KW-1185">Reference proteome</keyword>
<dbReference type="AlphaFoldDB" id="J9DUA9"/>
<evidence type="ECO:0000256" key="10">
    <source>
        <dbReference type="SAM" id="MobiDB-lite"/>
    </source>
</evidence>
<dbReference type="FunCoup" id="J9DUA9">
    <property type="interactions" value="251"/>
</dbReference>
<dbReference type="Pfam" id="PF17292">
    <property type="entry name" value="POB3_N"/>
    <property type="match status" value="1"/>
</dbReference>
<dbReference type="Pfam" id="PF03531">
    <property type="entry name" value="SSrecog"/>
    <property type="match status" value="1"/>
</dbReference>
<dbReference type="GO" id="GO:0042393">
    <property type="term" value="F:histone binding"/>
    <property type="evidence" value="ECO:0007669"/>
    <property type="project" value="TreeGrafter"/>
</dbReference>
<evidence type="ECO:0000256" key="9">
    <source>
        <dbReference type="RuleBase" id="RU364013"/>
    </source>
</evidence>
<dbReference type="InterPro" id="IPR050454">
    <property type="entry name" value="RTT106/SSRP1_HistChap/FACT"/>
</dbReference>
<keyword evidence="7 9" id="KW-0234">DNA repair</keyword>
<dbReference type="InterPro" id="IPR011993">
    <property type="entry name" value="PH-like_dom_sf"/>
</dbReference>
<dbReference type="HOGENOM" id="CLU_017374_0_1_1"/>
<name>J9DUA9_EDHAE</name>
<dbReference type="OrthoDB" id="2193092at2759"/>
<evidence type="ECO:0000256" key="3">
    <source>
        <dbReference type="ARBA" id="ARBA00022705"/>
    </source>
</evidence>
<evidence type="ECO:0000256" key="6">
    <source>
        <dbReference type="ARBA" id="ARBA00023163"/>
    </source>
</evidence>
<comment type="similarity">
    <text evidence="1 9">Belongs to the SSRP1 family.</text>
</comment>
<dbReference type="Gene3D" id="2.30.29.150">
    <property type="match status" value="1"/>
</dbReference>
<dbReference type="SMART" id="SM01287">
    <property type="entry name" value="Rtt106"/>
    <property type="match status" value="1"/>
</dbReference>
<dbReference type="Pfam" id="PF08512">
    <property type="entry name" value="Rttp106-like_middle"/>
    <property type="match status" value="1"/>
</dbReference>
<dbReference type="GO" id="GO:0006281">
    <property type="term" value="P:DNA repair"/>
    <property type="evidence" value="ECO:0007669"/>
    <property type="project" value="UniProtKB-KW"/>
</dbReference>
<dbReference type="InParanoid" id="J9DUA9"/>
<evidence type="ECO:0000259" key="11">
    <source>
        <dbReference type="SMART" id="SM01287"/>
    </source>
</evidence>
<dbReference type="InterPro" id="IPR024954">
    <property type="entry name" value="SSRP1_DD"/>
</dbReference>
<dbReference type="PANTHER" id="PTHR45849:SF1">
    <property type="entry name" value="FACT COMPLEX SUBUNIT SSRP1"/>
    <property type="match status" value="1"/>
</dbReference>
<reference evidence="12 13" key="1">
    <citation type="submission" date="2011-08" db="EMBL/GenBank/DDBJ databases">
        <authorList>
            <person name="Liu Z.J."/>
            <person name="Shi F.L."/>
            <person name="Lu J.Q."/>
            <person name="Li M."/>
            <person name="Wang Z.L."/>
        </authorList>
    </citation>
    <scope>NUCLEOTIDE SEQUENCE [LARGE SCALE GENOMIC DNA]</scope>
    <source>
        <strain evidence="12 13">USNM 41457</strain>
    </source>
</reference>
<keyword evidence="4 9" id="KW-0227">DNA damage</keyword>
<dbReference type="Proteomes" id="UP000003163">
    <property type="component" value="Unassembled WGS sequence"/>
</dbReference>
<comment type="caution">
    <text evidence="12">The sequence shown here is derived from an EMBL/GenBank/DDBJ whole genome shotgun (WGS) entry which is preliminary data.</text>
</comment>
<dbReference type="PANTHER" id="PTHR45849">
    <property type="entry name" value="FACT COMPLEX SUBUNIT SSRP1"/>
    <property type="match status" value="1"/>
</dbReference>